<comment type="similarity">
    <text evidence="2">Belongs to the multi antimicrobial extrusion (MATE) (TC 2.A.66.1) family.</text>
</comment>
<evidence type="ECO:0008006" key="11">
    <source>
        <dbReference type="Google" id="ProtNLM"/>
    </source>
</evidence>
<feature type="transmembrane region" description="Helical" evidence="8">
    <location>
        <begin position="422"/>
        <end position="439"/>
    </location>
</feature>
<keyword evidence="4" id="KW-1003">Cell membrane</keyword>
<feature type="transmembrane region" description="Helical" evidence="8">
    <location>
        <begin position="345"/>
        <end position="372"/>
    </location>
</feature>
<feature type="transmembrane region" description="Helical" evidence="8">
    <location>
        <begin position="187"/>
        <end position="212"/>
    </location>
</feature>
<accession>A2FGS0</accession>
<gene>
    <name evidence="9" type="ORF">TVAG_304360</name>
</gene>
<evidence type="ECO:0000313" key="9">
    <source>
        <dbReference type="EMBL" id="EAX95906.1"/>
    </source>
</evidence>
<dbReference type="PANTHER" id="PTHR43549">
    <property type="entry name" value="MULTIDRUG RESISTANCE PROTEIN YPNP-RELATED"/>
    <property type="match status" value="1"/>
</dbReference>
<evidence type="ECO:0000256" key="4">
    <source>
        <dbReference type="ARBA" id="ARBA00022475"/>
    </source>
</evidence>
<keyword evidence="3" id="KW-0813">Transport</keyword>
<dbReference type="Proteomes" id="UP000001542">
    <property type="component" value="Unassembled WGS sequence"/>
</dbReference>
<dbReference type="InParanoid" id="A2FGS0"/>
<keyword evidence="5 8" id="KW-0812">Transmembrane</keyword>
<reference evidence="9" key="2">
    <citation type="journal article" date="2007" name="Science">
        <title>Draft genome sequence of the sexually transmitted pathogen Trichomonas vaginalis.</title>
        <authorList>
            <person name="Carlton J.M."/>
            <person name="Hirt R.P."/>
            <person name="Silva J.C."/>
            <person name="Delcher A.L."/>
            <person name="Schatz M."/>
            <person name="Zhao Q."/>
            <person name="Wortman J.R."/>
            <person name="Bidwell S.L."/>
            <person name="Alsmark U.C.M."/>
            <person name="Besteiro S."/>
            <person name="Sicheritz-Ponten T."/>
            <person name="Noel C.J."/>
            <person name="Dacks J.B."/>
            <person name="Foster P.G."/>
            <person name="Simillion C."/>
            <person name="Van de Peer Y."/>
            <person name="Miranda-Saavedra D."/>
            <person name="Barton G.J."/>
            <person name="Westrop G.D."/>
            <person name="Mueller S."/>
            <person name="Dessi D."/>
            <person name="Fiori P.L."/>
            <person name="Ren Q."/>
            <person name="Paulsen I."/>
            <person name="Zhang H."/>
            <person name="Bastida-Corcuera F.D."/>
            <person name="Simoes-Barbosa A."/>
            <person name="Brown M.T."/>
            <person name="Hayes R.D."/>
            <person name="Mukherjee M."/>
            <person name="Okumura C.Y."/>
            <person name="Schneider R."/>
            <person name="Smith A.J."/>
            <person name="Vanacova S."/>
            <person name="Villalvazo M."/>
            <person name="Haas B.J."/>
            <person name="Pertea M."/>
            <person name="Feldblyum T.V."/>
            <person name="Utterback T.R."/>
            <person name="Shu C.L."/>
            <person name="Osoegawa K."/>
            <person name="de Jong P.J."/>
            <person name="Hrdy I."/>
            <person name="Horvathova L."/>
            <person name="Zubacova Z."/>
            <person name="Dolezal P."/>
            <person name="Malik S.B."/>
            <person name="Logsdon J.M. Jr."/>
            <person name="Henze K."/>
            <person name="Gupta A."/>
            <person name="Wang C.C."/>
            <person name="Dunne R.L."/>
            <person name="Upcroft J.A."/>
            <person name="Upcroft P."/>
            <person name="White O."/>
            <person name="Salzberg S.L."/>
            <person name="Tang P."/>
            <person name="Chiu C.-H."/>
            <person name="Lee Y.-S."/>
            <person name="Embley T.M."/>
            <person name="Coombs G.H."/>
            <person name="Mottram J.C."/>
            <person name="Tachezy J."/>
            <person name="Fraser-Liggett C.M."/>
            <person name="Johnson P.J."/>
        </authorList>
    </citation>
    <scope>NUCLEOTIDE SEQUENCE [LARGE SCALE GENOMIC DNA]</scope>
    <source>
        <strain evidence="9">G3</strain>
    </source>
</reference>
<evidence type="ECO:0000256" key="7">
    <source>
        <dbReference type="ARBA" id="ARBA00023136"/>
    </source>
</evidence>
<evidence type="ECO:0000256" key="6">
    <source>
        <dbReference type="ARBA" id="ARBA00022989"/>
    </source>
</evidence>
<dbReference type="GO" id="GO:0042910">
    <property type="term" value="F:xenobiotic transmembrane transporter activity"/>
    <property type="evidence" value="ECO:0007669"/>
    <property type="project" value="InterPro"/>
</dbReference>
<dbReference type="SMR" id="A2FGS0"/>
<protein>
    <recommendedName>
        <fullName evidence="11">MatE family protein</fullName>
    </recommendedName>
</protein>
<feature type="transmembrane region" description="Helical" evidence="8">
    <location>
        <begin position="218"/>
        <end position="239"/>
    </location>
</feature>
<feature type="transmembrane region" description="Helical" evidence="8">
    <location>
        <begin position="120"/>
        <end position="139"/>
    </location>
</feature>
<dbReference type="OrthoDB" id="2126698at2759"/>
<keyword evidence="7 8" id="KW-0472">Membrane</keyword>
<name>A2FGS0_TRIV3</name>
<evidence type="ECO:0000256" key="1">
    <source>
        <dbReference type="ARBA" id="ARBA00004651"/>
    </source>
</evidence>
<sequence length="502" mass="56044">MKSPLLKSEKGSHYTQRRLSKSLSIEQLRYEQHGPLRTLLELSVGPIIYMVGIAIHDAIDLLLISKAYSQTEVTIVGFASTVRYLCMAANIYFSTACVTRTSALIGADDYTTASQVIADLYRLAFLSMIIIPVICYFIANPLLKYMGCTEQMAVEACKYLIPELSFMPLISTFQMSCGLLQSEGRSILAGLMQFTAFALNCGFFGPIFLFVIKIPFRYAGIAFSLSQSLPGIVLTILIFSNKFDSITSWSNLIKKPISDIYIGLKIASPYILNVIMGLFPPLVAINLMTTAAVSQNMIAQCGPCLSVFFKLQPLVNCFSIAFGQGLLGPGTYAYSTKSYERLKRFFFYALSISLVLQLVLIPVLIAMPVPVAKIWLKDPETLEYARIMIPKPFYTNWITGVNEIVTALLQCMGYAWTAMMPSIVRGIFYIVYSLILYYTNKTNSIRMIYTYCLNDTTILLLDIIIVIKPLKELFIQHSKIDEKESKKNDITSPGSDLVGLTV</sequence>
<dbReference type="CDD" id="cd12082">
    <property type="entry name" value="MATE_like"/>
    <property type="match status" value="1"/>
</dbReference>
<dbReference type="InterPro" id="IPR052031">
    <property type="entry name" value="Membrane_Transporter-Flippase"/>
</dbReference>
<comment type="subcellular location">
    <subcellularLocation>
        <location evidence="1">Cell membrane</location>
        <topology evidence="1">Multi-pass membrane protein</topology>
    </subcellularLocation>
</comment>
<dbReference type="KEGG" id="tva:4753669"/>
<dbReference type="EMBL" id="DS113783">
    <property type="protein sequence ID" value="EAX95906.1"/>
    <property type="molecule type" value="Genomic_DNA"/>
</dbReference>
<keyword evidence="6 8" id="KW-1133">Transmembrane helix</keyword>
<organism evidence="9 10">
    <name type="scientific">Trichomonas vaginalis (strain ATCC PRA-98 / G3)</name>
    <dbReference type="NCBI Taxonomy" id="412133"/>
    <lineage>
        <taxon>Eukaryota</taxon>
        <taxon>Metamonada</taxon>
        <taxon>Parabasalia</taxon>
        <taxon>Trichomonadida</taxon>
        <taxon>Trichomonadidae</taxon>
        <taxon>Trichomonas</taxon>
    </lineage>
</organism>
<proteinExistence type="inferred from homology"/>
<evidence type="ECO:0000313" key="10">
    <source>
        <dbReference type="Proteomes" id="UP000001542"/>
    </source>
</evidence>
<reference evidence="9" key="1">
    <citation type="submission" date="2006-10" db="EMBL/GenBank/DDBJ databases">
        <authorList>
            <person name="Amadeo P."/>
            <person name="Zhao Q."/>
            <person name="Wortman J."/>
            <person name="Fraser-Liggett C."/>
            <person name="Carlton J."/>
        </authorList>
    </citation>
    <scope>NUCLEOTIDE SEQUENCE</scope>
    <source>
        <strain evidence="9">G3</strain>
    </source>
</reference>
<evidence type="ECO:0000256" key="3">
    <source>
        <dbReference type="ARBA" id="ARBA00022448"/>
    </source>
</evidence>
<dbReference type="GO" id="GO:0005886">
    <property type="term" value="C:plasma membrane"/>
    <property type="evidence" value="ECO:0007669"/>
    <property type="project" value="UniProtKB-SubCell"/>
</dbReference>
<evidence type="ECO:0000256" key="5">
    <source>
        <dbReference type="ARBA" id="ARBA00022692"/>
    </source>
</evidence>
<dbReference type="VEuPathDB" id="TrichDB:TVAG_304360"/>
<dbReference type="Pfam" id="PF01554">
    <property type="entry name" value="MatE"/>
    <property type="match status" value="1"/>
</dbReference>
<dbReference type="GO" id="GO:0015297">
    <property type="term" value="F:antiporter activity"/>
    <property type="evidence" value="ECO:0007669"/>
    <property type="project" value="InterPro"/>
</dbReference>
<dbReference type="InterPro" id="IPR002528">
    <property type="entry name" value="MATE_fam"/>
</dbReference>
<evidence type="ECO:0000256" key="2">
    <source>
        <dbReference type="ARBA" id="ARBA00010199"/>
    </source>
</evidence>
<feature type="transmembrane region" description="Helical" evidence="8">
    <location>
        <begin position="260"/>
        <end position="279"/>
    </location>
</feature>
<dbReference type="AlphaFoldDB" id="A2FGS0"/>
<dbReference type="RefSeq" id="XP_001308836.1">
    <property type="nucleotide sequence ID" value="XM_001308835.1"/>
</dbReference>
<dbReference type="VEuPathDB" id="TrichDB:TVAGG3_0211050"/>
<dbReference type="PANTHER" id="PTHR43549:SF2">
    <property type="entry name" value="MULTIDRUG RESISTANCE PROTEIN NORM-RELATED"/>
    <property type="match status" value="1"/>
</dbReference>
<evidence type="ECO:0000256" key="8">
    <source>
        <dbReference type="SAM" id="Phobius"/>
    </source>
</evidence>
<keyword evidence="10" id="KW-1185">Reference proteome</keyword>